<dbReference type="OrthoDB" id="341421at2759"/>
<evidence type="ECO:0000313" key="2">
    <source>
        <dbReference type="EMBL" id="GAU95407.1"/>
    </source>
</evidence>
<dbReference type="SMART" id="SM00317">
    <property type="entry name" value="SET"/>
    <property type="match status" value="1"/>
</dbReference>
<comment type="caution">
    <text evidence="2">The sequence shown here is derived from an EMBL/GenBank/DDBJ whole genome shotgun (WGS) entry which is preliminary data.</text>
</comment>
<dbReference type="SUPFAM" id="SSF82199">
    <property type="entry name" value="SET domain"/>
    <property type="match status" value="1"/>
</dbReference>
<dbReference type="CDD" id="cd19177">
    <property type="entry name" value="SET_SETD4"/>
    <property type="match status" value="1"/>
</dbReference>
<evidence type="ECO:0000313" key="3">
    <source>
        <dbReference type="Proteomes" id="UP000186922"/>
    </source>
</evidence>
<proteinExistence type="predicted"/>
<organism evidence="2 3">
    <name type="scientific">Ramazzottius varieornatus</name>
    <name type="common">Water bear</name>
    <name type="synonym">Tardigrade</name>
    <dbReference type="NCBI Taxonomy" id="947166"/>
    <lineage>
        <taxon>Eukaryota</taxon>
        <taxon>Metazoa</taxon>
        <taxon>Ecdysozoa</taxon>
        <taxon>Tardigrada</taxon>
        <taxon>Eutardigrada</taxon>
        <taxon>Parachela</taxon>
        <taxon>Hypsibioidea</taxon>
        <taxon>Ramazzottiidae</taxon>
        <taxon>Ramazzottius</taxon>
    </lineage>
</organism>
<dbReference type="InterPro" id="IPR046341">
    <property type="entry name" value="SET_dom_sf"/>
</dbReference>
<dbReference type="Pfam" id="PF00856">
    <property type="entry name" value="SET"/>
    <property type="match status" value="1"/>
</dbReference>
<gene>
    <name evidence="2" type="primary">RvY_07030-1</name>
    <name evidence="2" type="synonym">RvY_07030.1</name>
    <name evidence="2" type="ORF">RvY_07030</name>
</gene>
<reference evidence="2 3" key="1">
    <citation type="journal article" date="2016" name="Nat. Commun.">
        <title>Extremotolerant tardigrade genome and improved radiotolerance of human cultured cells by tardigrade-unique protein.</title>
        <authorList>
            <person name="Hashimoto T."/>
            <person name="Horikawa D.D."/>
            <person name="Saito Y."/>
            <person name="Kuwahara H."/>
            <person name="Kozuka-Hata H."/>
            <person name="Shin-I T."/>
            <person name="Minakuchi Y."/>
            <person name="Ohishi K."/>
            <person name="Motoyama A."/>
            <person name="Aizu T."/>
            <person name="Enomoto A."/>
            <person name="Kondo K."/>
            <person name="Tanaka S."/>
            <person name="Hara Y."/>
            <person name="Koshikawa S."/>
            <person name="Sagara H."/>
            <person name="Miura T."/>
            <person name="Yokobori S."/>
            <person name="Miyagawa K."/>
            <person name="Suzuki Y."/>
            <person name="Kubo T."/>
            <person name="Oyama M."/>
            <person name="Kohara Y."/>
            <person name="Fujiyama A."/>
            <person name="Arakawa K."/>
            <person name="Katayama T."/>
            <person name="Toyoda A."/>
            <person name="Kunieda T."/>
        </authorList>
    </citation>
    <scope>NUCLEOTIDE SEQUENCE [LARGE SCALE GENOMIC DNA]</scope>
    <source>
        <strain evidence="2 3">YOKOZUNA-1</strain>
    </source>
</reference>
<dbReference type="InterPro" id="IPR001214">
    <property type="entry name" value="SET_dom"/>
</dbReference>
<protein>
    <recommendedName>
        <fullName evidence="1">SET domain-containing protein</fullName>
    </recommendedName>
</protein>
<sequence>MGKPRKVLAKTDSGSRKRDFTMDSLLRWMSPHLDTCGLVAYDFPDTGRGLRATVPISAGSRLLRCAAPRCFTAARVSSHPAFRGAGELPKTAPLDCLVLFLMYEDSVGASSPYAPYIASLPRTFTNPLYPFLLRDHDETSFGSGDSDVEDLLRVQHGEYCKSWKNISAVTASELGSLRGIFNKERFMWAWFVVATRSLYIDQQQPALVPFVDLLNHSPHAQVRIEWNAGGQTFEIFTETAYKAGDQVFINYGAHDNNKLAVYYGFVCLDNPLVEVKLDWDYTLAVCPCLSEDKIKFLKSYGAYEPLVCSYTGFTFTSNLFLWIAFYDGQNYWSQLEKAEKMPTGERCKNAVLKLLRDELSLTKYRHYDNYSYRTNTPSLFQLLADEKASILRANIDRLPSQCNCCDDDSCCDDGGGSPPDYDYMDTY</sequence>
<feature type="domain" description="SET" evidence="1">
    <location>
        <begin position="36"/>
        <end position="252"/>
    </location>
</feature>
<dbReference type="EMBL" id="BDGG01000003">
    <property type="protein sequence ID" value="GAU95407.1"/>
    <property type="molecule type" value="Genomic_DNA"/>
</dbReference>
<dbReference type="PANTHER" id="PTHR13271:SF151">
    <property type="entry name" value="SET DOMAIN-CONTAINING PROTEIN 4"/>
    <property type="match status" value="1"/>
</dbReference>
<accession>A0A1D1V6W5</accession>
<dbReference type="PROSITE" id="PS50280">
    <property type="entry name" value="SET"/>
    <property type="match status" value="1"/>
</dbReference>
<dbReference type="STRING" id="947166.A0A1D1V6W5"/>
<name>A0A1D1V6W5_RAMVA</name>
<dbReference type="Gene3D" id="3.90.1410.10">
    <property type="entry name" value="set domain protein methyltransferase, domain 1"/>
    <property type="match status" value="1"/>
</dbReference>
<dbReference type="PANTHER" id="PTHR13271">
    <property type="entry name" value="UNCHARACTERIZED PUTATIVE METHYLTRANSFERASE"/>
    <property type="match status" value="1"/>
</dbReference>
<evidence type="ECO:0000259" key="1">
    <source>
        <dbReference type="PROSITE" id="PS50280"/>
    </source>
</evidence>
<dbReference type="Proteomes" id="UP000186922">
    <property type="component" value="Unassembled WGS sequence"/>
</dbReference>
<keyword evidence="3" id="KW-1185">Reference proteome</keyword>
<dbReference type="GO" id="GO:0016279">
    <property type="term" value="F:protein-lysine N-methyltransferase activity"/>
    <property type="evidence" value="ECO:0007669"/>
    <property type="project" value="InterPro"/>
</dbReference>
<dbReference type="InterPro" id="IPR044429">
    <property type="entry name" value="SETD4_SET"/>
</dbReference>
<dbReference type="InterPro" id="IPR050600">
    <property type="entry name" value="SETD3_SETD6_MTase"/>
</dbReference>
<dbReference type="AlphaFoldDB" id="A0A1D1V6W5"/>